<evidence type="ECO:0000256" key="1">
    <source>
        <dbReference type="ARBA" id="ARBA00004245"/>
    </source>
</evidence>
<keyword evidence="3" id="KW-0963">Cytoplasm</keyword>
<dbReference type="GO" id="GO:0005874">
    <property type="term" value="C:microtubule"/>
    <property type="evidence" value="ECO:0007669"/>
    <property type="project" value="UniProtKB-KW"/>
</dbReference>
<evidence type="ECO:0000313" key="8">
    <source>
        <dbReference type="EMBL" id="KAF4676029.1"/>
    </source>
</evidence>
<evidence type="ECO:0000313" key="9">
    <source>
        <dbReference type="Proteomes" id="UP000591131"/>
    </source>
</evidence>
<organism evidence="8 9">
    <name type="scientific">Perkinsus chesapeaki</name>
    <name type="common">Clam parasite</name>
    <name type="synonym">Perkinsus andrewsi</name>
    <dbReference type="NCBI Taxonomy" id="330153"/>
    <lineage>
        <taxon>Eukaryota</taxon>
        <taxon>Sar</taxon>
        <taxon>Alveolata</taxon>
        <taxon>Perkinsozoa</taxon>
        <taxon>Perkinsea</taxon>
        <taxon>Perkinsida</taxon>
        <taxon>Perkinsidae</taxon>
        <taxon>Perkinsus</taxon>
    </lineage>
</organism>
<evidence type="ECO:0000256" key="5">
    <source>
        <dbReference type="ARBA" id="ARBA00023054"/>
    </source>
</evidence>
<comment type="caution">
    <text evidence="8">The sequence shown here is derived from an EMBL/GenBank/DDBJ whole genome shotgun (WGS) entry which is preliminary data.</text>
</comment>
<evidence type="ECO:0000256" key="7">
    <source>
        <dbReference type="SAM" id="SignalP"/>
    </source>
</evidence>
<evidence type="ECO:0000256" key="3">
    <source>
        <dbReference type="ARBA" id="ARBA00022490"/>
    </source>
</evidence>
<comment type="subcellular location">
    <subcellularLocation>
        <location evidence="1">Cytoplasm</location>
        <location evidence="1">Cytoskeleton</location>
    </subcellularLocation>
</comment>
<dbReference type="AlphaFoldDB" id="A0A7J6MWM7"/>
<dbReference type="EMBL" id="JAAPAO010000039">
    <property type="protein sequence ID" value="KAF4676029.1"/>
    <property type="molecule type" value="Genomic_DNA"/>
</dbReference>
<dbReference type="OrthoDB" id="436841at2759"/>
<dbReference type="PANTHER" id="PTHR40412:SF1">
    <property type="entry name" value="SF-ASSEMBLIN"/>
    <property type="match status" value="1"/>
</dbReference>
<dbReference type="PRINTS" id="PR01799">
    <property type="entry name" value="SFASSEMBLIN"/>
</dbReference>
<accession>A0A7J6MWM7</accession>
<reference evidence="8 9" key="1">
    <citation type="submission" date="2020-04" db="EMBL/GenBank/DDBJ databases">
        <title>Perkinsus chesapeaki whole genome sequence.</title>
        <authorList>
            <person name="Bogema D.R."/>
        </authorList>
    </citation>
    <scope>NUCLEOTIDE SEQUENCE [LARGE SCALE GENOMIC DNA]</scope>
    <source>
        <strain evidence="8">ATCC PRA-425</strain>
    </source>
</reference>
<keyword evidence="9" id="KW-1185">Reference proteome</keyword>
<keyword evidence="6" id="KW-0206">Cytoskeleton</keyword>
<feature type="signal peptide" evidence="7">
    <location>
        <begin position="1"/>
        <end position="20"/>
    </location>
</feature>
<evidence type="ECO:0000256" key="6">
    <source>
        <dbReference type="ARBA" id="ARBA00023212"/>
    </source>
</evidence>
<keyword evidence="7" id="KW-0732">Signal</keyword>
<keyword evidence="5" id="KW-0175">Coiled coil</keyword>
<dbReference type="GO" id="GO:0005200">
    <property type="term" value="F:structural constituent of cytoskeleton"/>
    <property type="evidence" value="ECO:0007669"/>
    <property type="project" value="InterPro"/>
</dbReference>
<name>A0A7J6MWM7_PERCH</name>
<dbReference type="Proteomes" id="UP000591131">
    <property type="component" value="Unassembled WGS sequence"/>
</dbReference>
<evidence type="ECO:0000256" key="4">
    <source>
        <dbReference type="ARBA" id="ARBA00022701"/>
    </source>
</evidence>
<sequence length="544" mass="61488">MSKFLTSLAIACFNLRYVLSSEVEFTIRHGDVSEKFVMEADDRAKEGYDWFGSAAERGDLDHCELIKSHEEVFCALDPGSIPAPVVSFDLPEDATAGLIVVNGAVSALAFNVRNRPEGFVPIGKVVRGQEILDALGSVDEESFVRERLFTEGRQYVKPMSSMEIVSIDLIDPNRSAPARRLRNPAQAPVYPLRQPSFTEHHTHEKTTVVPKQADQEGFALPAPSVSLFGPNPVGPTSKIWNEKEPLPWEYLVVLIVLLSVVMSGVYWKEALEMVNELMQQQHLQSSSDPIAAGKGVSSKLAVLQERFTGIERQMEQEVRHRRDSEETRLGSIREGVGKLERTLNSEIKHRVEANKAMKGMFEMQITAAQERMETFFTDRLDQLQGTVDAISERVAAVERDFATERERYIRDIEEKNASVARDVSALHNAMESDRISRQERETNVAKRLADLEYRTEGRLEQERVSRETKLSELRETVTECKRLREKGDEKFQSFILEEVAAIKNNLVLEAQQREQCDDDIVQALNHYTRALQDALRIVNSTSGP</sequence>
<comment type="similarity">
    <text evidence="2">Belongs to the SF-assemblin family.</text>
</comment>
<dbReference type="PANTHER" id="PTHR40412">
    <property type="entry name" value="SF-ASSEMBLIN"/>
    <property type="match status" value="1"/>
</dbReference>
<gene>
    <name evidence="8" type="ORF">FOL47_006830</name>
</gene>
<evidence type="ECO:0000256" key="2">
    <source>
        <dbReference type="ARBA" id="ARBA00005678"/>
    </source>
</evidence>
<keyword evidence="4" id="KW-0493">Microtubule</keyword>
<dbReference type="Pfam" id="PF06705">
    <property type="entry name" value="SF-assemblin"/>
    <property type="match status" value="1"/>
</dbReference>
<dbReference type="InterPro" id="IPR008374">
    <property type="entry name" value="SF_assemblin/giardin_b"/>
</dbReference>
<feature type="chain" id="PRO_5029836595" evidence="7">
    <location>
        <begin position="21"/>
        <end position="544"/>
    </location>
</feature>
<protein>
    <submittedName>
        <fullName evidence="8">Uncharacterized protein</fullName>
    </submittedName>
</protein>
<proteinExistence type="inferred from homology"/>